<sequence>MTLILALQTVADLYLLCFPPLLPMQGLSASPALYFRIQMINLILLSLQDDLAPIDPLTWKVGKYSLVTEGCSNILRAESQPLPSVNTQTDVASGNQTWCVLELNEKAAILSCPSQHVENTYSSSAVPPCQGDAEKSRSTKSPSLLSQMAMYPMCECPVTATQHGDSNRARPNLTSTCRSPSPPLPIHLEGPRFGDGKRRAQKVTCPLKAIVESCDTDCTIIYDNEMPRDFCSTAIHQTPPVQPCHQDSISVLFDRTTNGEYLSSLPDPGLPPGTDLRAVCHIKLAEPLVDKTTDERSGRLAREKLEDGDKKMNCQESGIYPRDEEKAQLSLDKEKHCGGNGKEICDDEGRFGQKNADKACEGFKREMVQDDNPVKTNGEYAYVEVVRKKDERMKLPGHACKECDTYYAHLTPGERAKKLQECSRHRARYAMPSTPDNFWEIGFPSTQTCRDRGYLREEHTPVHRLRPETTLQGQLLS</sequence>
<reference evidence="7" key="1">
    <citation type="submission" date="2025-08" db="UniProtKB">
        <authorList>
            <consortium name="Ensembl"/>
        </authorList>
    </citation>
    <scope>IDENTIFICATION</scope>
</reference>
<reference evidence="7" key="2">
    <citation type="submission" date="2025-09" db="UniProtKB">
        <authorList>
            <consortium name="Ensembl"/>
        </authorList>
    </citation>
    <scope>IDENTIFICATION</scope>
</reference>
<organism evidence="7 8">
    <name type="scientific">Eptatretus burgeri</name>
    <name type="common">Inshore hagfish</name>
    <dbReference type="NCBI Taxonomy" id="7764"/>
    <lineage>
        <taxon>Eukaryota</taxon>
        <taxon>Metazoa</taxon>
        <taxon>Chordata</taxon>
        <taxon>Craniata</taxon>
        <taxon>Vertebrata</taxon>
        <taxon>Cyclostomata</taxon>
        <taxon>Myxini</taxon>
        <taxon>Myxiniformes</taxon>
        <taxon>Myxinidae</taxon>
        <taxon>Eptatretinae</taxon>
        <taxon>Eptatretus</taxon>
    </lineage>
</organism>
<dbReference type="PANTHER" id="PTHR15107:SF4">
    <property type="entry name" value="DNA ENDONUCLEASE RBBP8"/>
    <property type="match status" value="1"/>
</dbReference>
<dbReference type="PANTHER" id="PTHR15107">
    <property type="entry name" value="RETINOBLASTOMA BINDING PROTEIN 8"/>
    <property type="match status" value="1"/>
</dbReference>
<evidence type="ECO:0000256" key="1">
    <source>
        <dbReference type="ARBA" id="ARBA00004123"/>
    </source>
</evidence>
<keyword evidence="8" id="KW-1185">Reference proteome</keyword>
<evidence type="ECO:0000256" key="5">
    <source>
        <dbReference type="SAM" id="SignalP"/>
    </source>
</evidence>
<feature type="domain" description="DNA endonuclease activator Ctp1 C-terminal" evidence="6">
    <location>
        <begin position="417"/>
        <end position="447"/>
    </location>
</feature>
<comment type="subcellular location">
    <subcellularLocation>
        <location evidence="1">Nucleus</location>
    </subcellularLocation>
</comment>
<evidence type="ECO:0000313" key="8">
    <source>
        <dbReference type="Proteomes" id="UP000694388"/>
    </source>
</evidence>
<evidence type="ECO:0000259" key="6">
    <source>
        <dbReference type="Pfam" id="PF08573"/>
    </source>
</evidence>
<dbReference type="GeneTree" id="ENSGT00530000063835"/>
<feature type="chain" id="PRO_5034437717" description="DNA endonuclease activator Ctp1 C-terminal domain-containing protein" evidence="5">
    <location>
        <begin position="18"/>
        <end position="477"/>
    </location>
</feature>
<dbReference type="Proteomes" id="UP000694388">
    <property type="component" value="Unplaced"/>
</dbReference>
<evidence type="ECO:0000313" key="7">
    <source>
        <dbReference type="Ensembl" id="ENSEBUP00000002200.1"/>
    </source>
</evidence>
<dbReference type="AlphaFoldDB" id="A0A8C4N4C0"/>
<evidence type="ECO:0000256" key="3">
    <source>
        <dbReference type="ARBA" id="ARBA00023242"/>
    </source>
</evidence>
<keyword evidence="3" id="KW-0539">Nucleus</keyword>
<evidence type="ECO:0000256" key="2">
    <source>
        <dbReference type="ARBA" id="ARBA00022763"/>
    </source>
</evidence>
<name>A0A8C4N4C0_EPTBU</name>
<dbReference type="GO" id="GO:0005634">
    <property type="term" value="C:nucleus"/>
    <property type="evidence" value="ECO:0007669"/>
    <property type="project" value="UniProtKB-SubCell"/>
</dbReference>
<protein>
    <recommendedName>
        <fullName evidence="6">DNA endonuclease activator Ctp1 C-terminal domain-containing protein</fullName>
    </recommendedName>
</protein>
<proteinExistence type="predicted"/>
<dbReference type="InterPro" id="IPR033316">
    <property type="entry name" value="RBBP8-like"/>
</dbReference>
<dbReference type="GO" id="GO:0010792">
    <property type="term" value="P:DNA double-strand break processing involved in repair via single-strand annealing"/>
    <property type="evidence" value="ECO:0007669"/>
    <property type="project" value="TreeGrafter"/>
</dbReference>
<feature type="region of interest" description="Disordered" evidence="4">
    <location>
        <begin position="162"/>
        <end position="197"/>
    </location>
</feature>
<dbReference type="GO" id="GO:0003684">
    <property type="term" value="F:damaged DNA binding"/>
    <property type="evidence" value="ECO:0007669"/>
    <property type="project" value="TreeGrafter"/>
</dbReference>
<feature type="domain" description="DNA endonuclease activator Ctp1 C-terminal" evidence="6">
    <location>
        <begin position="381"/>
        <end position="415"/>
    </location>
</feature>
<feature type="signal peptide" evidence="5">
    <location>
        <begin position="1"/>
        <end position="17"/>
    </location>
</feature>
<keyword evidence="5" id="KW-0732">Signal</keyword>
<accession>A0A8C4N4C0</accession>
<keyword evidence="2" id="KW-0227">DNA damage</keyword>
<dbReference type="Pfam" id="PF08573">
    <property type="entry name" value="SAE2"/>
    <property type="match status" value="2"/>
</dbReference>
<dbReference type="Ensembl" id="ENSEBUT00000002549.1">
    <property type="protein sequence ID" value="ENSEBUP00000002200.1"/>
    <property type="gene ID" value="ENSEBUG00000001733.1"/>
</dbReference>
<evidence type="ECO:0000256" key="4">
    <source>
        <dbReference type="SAM" id="MobiDB-lite"/>
    </source>
</evidence>
<feature type="region of interest" description="Disordered" evidence="4">
    <location>
        <begin position="123"/>
        <end position="142"/>
    </location>
</feature>
<dbReference type="InterPro" id="IPR013882">
    <property type="entry name" value="Ctp1_C"/>
</dbReference>